<protein>
    <submittedName>
        <fullName evidence="1">Uncharacterized protein</fullName>
    </submittedName>
</protein>
<dbReference type="EMBL" id="LXQA010158043">
    <property type="protein sequence ID" value="MCI27218.1"/>
    <property type="molecule type" value="Genomic_DNA"/>
</dbReference>
<evidence type="ECO:0000313" key="2">
    <source>
        <dbReference type="Proteomes" id="UP000265520"/>
    </source>
</evidence>
<name>A0A392QSG0_9FABA</name>
<accession>A0A392QSG0</accession>
<dbReference type="AlphaFoldDB" id="A0A392QSG0"/>
<keyword evidence="2" id="KW-1185">Reference proteome</keyword>
<evidence type="ECO:0000313" key="1">
    <source>
        <dbReference type="EMBL" id="MCI27218.1"/>
    </source>
</evidence>
<proteinExistence type="predicted"/>
<sequence>RGGYSNISLPLWFGYHNVWDMFSSKQLVAEGQWEGLFALSFTRMQYGWVLIENYFSN</sequence>
<organism evidence="1 2">
    <name type="scientific">Trifolium medium</name>
    <dbReference type="NCBI Taxonomy" id="97028"/>
    <lineage>
        <taxon>Eukaryota</taxon>
        <taxon>Viridiplantae</taxon>
        <taxon>Streptophyta</taxon>
        <taxon>Embryophyta</taxon>
        <taxon>Tracheophyta</taxon>
        <taxon>Spermatophyta</taxon>
        <taxon>Magnoliopsida</taxon>
        <taxon>eudicotyledons</taxon>
        <taxon>Gunneridae</taxon>
        <taxon>Pentapetalae</taxon>
        <taxon>rosids</taxon>
        <taxon>fabids</taxon>
        <taxon>Fabales</taxon>
        <taxon>Fabaceae</taxon>
        <taxon>Papilionoideae</taxon>
        <taxon>50 kb inversion clade</taxon>
        <taxon>NPAAA clade</taxon>
        <taxon>Hologalegina</taxon>
        <taxon>IRL clade</taxon>
        <taxon>Trifolieae</taxon>
        <taxon>Trifolium</taxon>
    </lineage>
</organism>
<dbReference type="Proteomes" id="UP000265520">
    <property type="component" value="Unassembled WGS sequence"/>
</dbReference>
<comment type="caution">
    <text evidence="1">The sequence shown here is derived from an EMBL/GenBank/DDBJ whole genome shotgun (WGS) entry which is preliminary data.</text>
</comment>
<feature type="non-terminal residue" evidence="1">
    <location>
        <position position="1"/>
    </location>
</feature>
<reference evidence="1 2" key="1">
    <citation type="journal article" date="2018" name="Front. Plant Sci.">
        <title>Red Clover (Trifolium pratense) and Zigzag Clover (T. medium) - A Picture of Genomic Similarities and Differences.</title>
        <authorList>
            <person name="Dluhosova J."/>
            <person name="Istvanek J."/>
            <person name="Nedelnik J."/>
            <person name="Repkova J."/>
        </authorList>
    </citation>
    <scope>NUCLEOTIDE SEQUENCE [LARGE SCALE GENOMIC DNA]</scope>
    <source>
        <strain evidence="2">cv. 10/8</strain>
        <tissue evidence="1">Leaf</tissue>
    </source>
</reference>